<feature type="domain" description="DUF4216" evidence="2">
    <location>
        <begin position="52"/>
        <end position="126"/>
    </location>
</feature>
<proteinExistence type="predicted"/>
<evidence type="ECO:0000259" key="2">
    <source>
        <dbReference type="Pfam" id="PF13952"/>
    </source>
</evidence>
<dbReference type="Proteomes" id="UP001420932">
    <property type="component" value="Unassembled WGS sequence"/>
</dbReference>
<gene>
    <name evidence="3" type="ORF">Syun_009991</name>
</gene>
<organism evidence="3 4">
    <name type="scientific">Stephania yunnanensis</name>
    <dbReference type="NCBI Taxonomy" id="152371"/>
    <lineage>
        <taxon>Eukaryota</taxon>
        <taxon>Viridiplantae</taxon>
        <taxon>Streptophyta</taxon>
        <taxon>Embryophyta</taxon>
        <taxon>Tracheophyta</taxon>
        <taxon>Spermatophyta</taxon>
        <taxon>Magnoliopsida</taxon>
        <taxon>Ranunculales</taxon>
        <taxon>Menispermaceae</taxon>
        <taxon>Menispermoideae</taxon>
        <taxon>Cissampelideae</taxon>
        <taxon>Stephania</taxon>
    </lineage>
</organism>
<dbReference type="Pfam" id="PF13952">
    <property type="entry name" value="DUF4216"/>
    <property type="match status" value="1"/>
</dbReference>
<dbReference type="PANTHER" id="PTHR48258">
    <property type="entry name" value="DUF4218 DOMAIN-CONTAINING PROTEIN-RELATED"/>
    <property type="match status" value="1"/>
</dbReference>
<feature type="compositionally biased region" description="Acidic residues" evidence="1">
    <location>
        <begin position="184"/>
        <end position="200"/>
    </location>
</feature>
<keyword evidence="4" id="KW-1185">Reference proteome</keyword>
<evidence type="ECO:0000313" key="4">
    <source>
        <dbReference type="Proteomes" id="UP001420932"/>
    </source>
</evidence>
<protein>
    <recommendedName>
        <fullName evidence="2">DUF4216 domain-containing protein</fullName>
    </recommendedName>
</protein>
<name>A0AAP0KI12_9MAGN</name>
<comment type="caution">
    <text evidence="3">The sequence shown here is derived from an EMBL/GenBank/DDBJ whole genome shotgun (WGS) entry which is preliminary data.</text>
</comment>
<accession>A0AAP0KI12</accession>
<reference evidence="3 4" key="1">
    <citation type="submission" date="2024-01" db="EMBL/GenBank/DDBJ databases">
        <title>Genome assemblies of Stephania.</title>
        <authorList>
            <person name="Yang L."/>
        </authorList>
    </citation>
    <scope>NUCLEOTIDE SEQUENCE [LARGE SCALE GENOMIC DNA]</scope>
    <source>
        <strain evidence="3">YNDBR</strain>
        <tissue evidence="3">Leaf</tissue>
    </source>
</reference>
<dbReference type="PANTHER" id="PTHR48258:SF4">
    <property type="entry name" value="DUF4216 DOMAIN-CONTAINING PROTEIN"/>
    <property type="match status" value="1"/>
</dbReference>
<evidence type="ECO:0000313" key="3">
    <source>
        <dbReference type="EMBL" id="KAK9151682.1"/>
    </source>
</evidence>
<evidence type="ECO:0000256" key="1">
    <source>
        <dbReference type="SAM" id="MobiDB-lite"/>
    </source>
</evidence>
<feature type="region of interest" description="Disordered" evidence="1">
    <location>
        <begin position="175"/>
        <end position="213"/>
    </location>
</feature>
<dbReference type="InterPro" id="IPR025312">
    <property type="entry name" value="DUF4216"/>
</dbReference>
<dbReference type="EMBL" id="JBBNAF010000004">
    <property type="protein sequence ID" value="KAK9151682.1"/>
    <property type="molecule type" value="Genomic_DNA"/>
</dbReference>
<sequence length="213" mass="24315">MRSCTSYHGYLINGYKFDTLLYGTNKATKNSGVCVKGRNDTYYYGVLRDVIRIDYHDGSLQTMLFKCDWFDPTQNGTQLLRKLGSVEVHKNRRFNRYEPFILAMQAHQVYYLPYPSIGRGLRSDWLAICKLQPKFIDESNVISSEMAISDNAFQADQNENMDIVEVDVDPFASATVGPTSEIVPDNDEFETNADDEEDEFTSSSDIGSENEFE</sequence>
<dbReference type="AlphaFoldDB" id="A0AAP0KI12"/>